<reference evidence="10 11" key="1">
    <citation type="submission" date="2016-07" db="EMBL/GenBank/DDBJ databases">
        <title>Pervasive Adenine N6-methylation of Active Genes in Fungi.</title>
        <authorList>
            <consortium name="DOE Joint Genome Institute"/>
            <person name="Mondo S.J."/>
            <person name="Dannebaum R.O."/>
            <person name="Kuo R.C."/>
            <person name="Labutti K."/>
            <person name="Haridas S."/>
            <person name="Kuo A."/>
            <person name="Salamov A."/>
            <person name="Ahrendt S.R."/>
            <person name="Lipzen A."/>
            <person name="Sullivan W."/>
            <person name="Andreopoulos W.B."/>
            <person name="Clum A."/>
            <person name="Lindquist E."/>
            <person name="Daum C."/>
            <person name="Ramamoorthy G.K."/>
            <person name="Gryganskyi A."/>
            <person name="Culley D."/>
            <person name="Magnuson J.K."/>
            <person name="James T.Y."/>
            <person name="O'Malley M.A."/>
            <person name="Stajich J.E."/>
            <person name="Spatafora J.W."/>
            <person name="Visel A."/>
            <person name="Grigoriev I.V."/>
        </authorList>
    </citation>
    <scope>NUCLEOTIDE SEQUENCE [LARGE SCALE GENOMIC DNA]</scope>
    <source>
        <strain evidence="10 11">68-887.2</strain>
    </source>
</reference>
<feature type="transmembrane region" description="Helical" evidence="9">
    <location>
        <begin position="6"/>
        <end position="27"/>
    </location>
</feature>
<feature type="transmembrane region" description="Helical" evidence="9">
    <location>
        <begin position="119"/>
        <end position="139"/>
    </location>
</feature>
<dbReference type="Gene3D" id="1.50.40.10">
    <property type="entry name" value="Mitochondrial carrier domain"/>
    <property type="match status" value="1"/>
</dbReference>
<evidence type="ECO:0000256" key="9">
    <source>
        <dbReference type="SAM" id="Phobius"/>
    </source>
</evidence>
<dbReference type="InterPro" id="IPR050567">
    <property type="entry name" value="Mitochondrial_Carrier"/>
</dbReference>
<dbReference type="InterPro" id="IPR023395">
    <property type="entry name" value="MCP_dom_sf"/>
</dbReference>
<dbReference type="OrthoDB" id="21292at2759"/>
<dbReference type="PANTHER" id="PTHR45624">
    <property type="entry name" value="MITOCHONDRIAL BASIC AMINO ACIDS TRANSPORTER-RELATED"/>
    <property type="match status" value="1"/>
</dbReference>
<dbReference type="InterPro" id="IPR018108">
    <property type="entry name" value="MCP_transmembrane"/>
</dbReference>
<dbReference type="SUPFAM" id="SSF103506">
    <property type="entry name" value="Mitochondrial carrier"/>
    <property type="match status" value="1"/>
</dbReference>
<evidence type="ECO:0000256" key="3">
    <source>
        <dbReference type="ARBA" id="ARBA00022448"/>
    </source>
</evidence>
<evidence type="ECO:0000256" key="2">
    <source>
        <dbReference type="ARBA" id="ARBA00006375"/>
    </source>
</evidence>
<organism evidence="10 11">
    <name type="scientific">Naematelia encephala</name>
    <dbReference type="NCBI Taxonomy" id="71784"/>
    <lineage>
        <taxon>Eukaryota</taxon>
        <taxon>Fungi</taxon>
        <taxon>Dikarya</taxon>
        <taxon>Basidiomycota</taxon>
        <taxon>Agaricomycotina</taxon>
        <taxon>Tremellomycetes</taxon>
        <taxon>Tremellales</taxon>
        <taxon>Naemateliaceae</taxon>
        <taxon>Naematelia</taxon>
    </lineage>
</organism>
<keyword evidence="3" id="KW-0813">Transport</keyword>
<dbReference type="Proteomes" id="UP000193986">
    <property type="component" value="Unassembled WGS sequence"/>
</dbReference>
<evidence type="ECO:0000256" key="7">
    <source>
        <dbReference type="ARBA" id="ARBA00023128"/>
    </source>
</evidence>
<dbReference type="PANTHER" id="PTHR45624:SF12">
    <property type="entry name" value="MITOCHONDRIAL ORNITHINE TRANSPORTER 1"/>
    <property type="match status" value="1"/>
</dbReference>
<gene>
    <name evidence="10" type="ORF">BCR39DRAFT_523726</name>
</gene>
<name>A0A1Y2BDX5_9TREE</name>
<dbReference type="AlphaFoldDB" id="A0A1Y2BDX5"/>
<sequence>MFEFLIALVLATLLMIVLMAVGVGLTMPFHGALVRLRANYNPRAVGLEGTENRVGPTLNTLVQTLKRTKRLEGWYGLYKGSYPMLIFFTLVSIASVIFVGGSSTRGPKGTYSTPPAGGIRMGIFTIILTLISLPMTIIINRAIITPYRLPINPRTSLSILLTPLELAAPWKLYLTPGLLATTATHSICVTFLARTVRVGVLGVSDPSDAEASIAAWRWIIFLIFQATATIWLTPLEIIGTRLSVQPNTGGLQAIPSEEEGLPEGVEYAGTNEDVIGLRPTTDPYEGMLDCARKLVDEEGWQSLYRGWWWTMGSNIFGVVG</sequence>
<feature type="transmembrane region" description="Helical" evidence="9">
    <location>
        <begin position="213"/>
        <end position="233"/>
    </location>
</feature>
<keyword evidence="4 9" id="KW-0812">Transmembrane</keyword>
<dbReference type="STRING" id="71784.A0A1Y2BDX5"/>
<protein>
    <submittedName>
        <fullName evidence="10">Mitochondrial carrier domain-containing protein</fullName>
    </submittedName>
</protein>
<keyword evidence="11" id="KW-1185">Reference proteome</keyword>
<proteinExistence type="inferred from homology"/>
<dbReference type="InParanoid" id="A0A1Y2BDX5"/>
<feature type="transmembrane region" description="Helical" evidence="9">
    <location>
        <begin position="76"/>
        <end position="99"/>
    </location>
</feature>
<evidence type="ECO:0000256" key="5">
    <source>
        <dbReference type="ARBA" id="ARBA00022737"/>
    </source>
</evidence>
<keyword evidence="6 9" id="KW-1133">Transmembrane helix</keyword>
<keyword evidence="7" id="KW-0496">Mitochondrion</keyword>
<evidence type="ECO:0000256" key="8">
    <source>
        <dbReference type="ARBA" id="ARBA00023136"/>
    </source>
</evidence>
<accession>A0A1Y2BDX5</accession>
<dbReference type="GO" id="GO:0031966">
    <property type="term" value="C:mitochondrial membrane"/>
    <property type="evidence" value="ECO:0007669"/>
    <property type="project" value="UniProtKB-SubCell"/>
</dbReference>
<evidence type="ECO:0000256" key="6">
    <source>
        <dbReference type="ARBA" id="ARBA00022989"/>
    </source>
</evidence>
<dbReference type="GO" id="GO:1990575">
    <property type="term" value="P:mitochondrial L-ornithine transmembrane transport"/>
    <property type="evidence" value="ECO:0007669"/>
    <property type="project" value="TreeGrafter"/>
</dbReference>
<dbReference type="Pfam" id="PF00153">
    <property type="entry name" value="Mito_carr"/>
    <property type="match status" value="1"/>
</dbReference>
<keyword evidence="5" id="KW-0677">Repeat</keyword>
<comment type="similarity">
    <text evidence="2">Belongs to the mitochondrial carrier (TC 2.A.29) family.</text>
</comment>
<dbReference type="GO" id="GO:0000064">
    <property type="term" value="F:L-ornithine transmembrane transporter activity"/>
    <property type="evidence" value="ECO:0007669"/>
    <property type="project" value="TreeGrafter"/>
</dbReference>
<evidence type="ECO:0000313" key="11">
    <source>
        <dbReference type="Proteomes" id="UP000193986"/>
    </source>
</evidence>
<comment type="caution">
    <text evidence="10">The sequence shown here is derived from an EMBL/GenBank/DDBJ whole genome shotgun (WGS) entry which is preliminary data.</text>
</comment>
<evidence type="ECO:0000256" key="4">
    <source>
        <dbReference type="ARBA" id="ARBA00022692"/>
    </source>
</evidence>
<dbReference type="EMBL" id="MCFC01000010">
    <property type="protein sequence ID" value="ORY32275.1"/>
    <property type="molecule type" value="Genomic_DNA"/>
</dbReference>
<evidence type="ECO:0000313" key="10">
    <source>
        <dbReference type="EMBL" id="ORY32275.1"/>
    </source>
</evidence>
<comment type="subcellular location">
    <subcellularLocation>
        <location evidence="1">Mitochondrion membrane</location>
        <topology evidence="1">Multi-pass membrane protein</topology>
    </subcellularLocation>
</comment>
<keyword evidence="8 9" id="KW-0472">Membrane</keyword>
<evidence type="ECO:0000256" key="1">
    <source>
        <dbReference type="ARBA" id="ARBA00004225"/>
    </source>
</evidence>